<keyword evidence="2" id="KW-1133">Transmembrane helix</keyword>
<feature type="transmembrane region" description="Helical" evidence="2">
    <location>
        <begin position="33"/>
        <end position="53"/>
    </location>
</feature>
<comment type="similarity">
    <text evidence="1">Belongs to the UPF0177 family.</text>
</comment>
<dbReference type="Proteomes" id="UP001596254">
    <property type="component" value="Unassembled WGS sequence"/>
</dbReference>
<keyword evidence="2" id="KW-0472">Membrane</keyword>
<gene>
    <name evidence="4" type="ORF">ACFP1G_00680</name>
</gene>
<dbReference type="PANTHER" id="PTHR36435">
    <property type="entry name" value="SLR1288 PROTEIN"/>
    <property type="match status" value="1"/>
</dbReference>
<dbReference type="InterPro" id="IPR052710">
    <property type="entry name" value="CAAX_protease"/>
</dbReference>
<feature type="transmembrane region" description="Helical" evidence="2">
    <location>
        <begin position="112"/>
        <end position="129"/>
    </location>
</feature>
<feature type="transmembrane region" description="Helical" evidence="2">
    <location>
        <begin position="168"/>
        <end position="185"/>
    </location>
</feature>
<reference evidence="5" key="1">
    <citation type="journal article" date="2019" name="Int. J. Syst. Evol. Microbiol.">
        <title>The Global Catalogue of Microorganisms (GCM) 10K type strain sequencing project: providing services to taxonomists for standard genome sequencing and annotation.</title>
        <authorList>
            <consortium name="The Broad Institute Genomics Platform"/>
            <consortium name="The Broad Institute Genome Sequencing Center for Infectious Disease"/>
            <person name="Wu L."/>
            <person name="Ma J."/>
        </authorList>
    </citation>
    <scope>NUCLEOTIDE SEQUENCE [LARGE SCALE GENOMIC DNA]</scope>
    <source>
        <strain evidence="5">CCM 8905</strain>
    </source>
</reference>
<sequence>MSWGWIILMVFLVSVVQLPLLKLNHGTTLDRTMWSIIYLLGFVVTIAIGGWQYHRLHPKWQRLTGQDWGLMIKGYAFMIFAEIVLGVLNKMLYHETSTQNNQTITTLMDRGTLTMVLLAVTAVCASPIIEELTFRGLLIDGCFSAESFWLPIVISGIVFSIPHASNNPVSWIIYAVMGGTFAYVYKRTGKLQSTILMHAFNNLIAVAIMLTTLGH</sequence>
<evidence type="ECO:0000313" key="5">
    <source>
        <dbReference type="Proteomes" id="UP001596254"/>
    </source>
</evidence>
<protein>
    <submittedName>
        <fullName evidence="4">CPBP family intramembrane glutamic endopeptidase</fullName>
        <ecNumber evidence="4">3.4.-.-</ecNumber>
    </submittedName>
</protein>
<dbReference type="RefSeq" id="WP_125693370.1">
    <property type="nucleotide sequence ID" value="NZ_JBHSSK010000004.1"/>
</dbReference>
<evidence type="ECO:0000259" key="3">
    <source>
        <dbReference type="Pfam" id="PF02517"/>
    </source>
</evidence>
<feature type="domain" description="CAAX prenyl protease 2/Lysostaphin resistance protein A-like" evidence="3">
    <location>
        <begin position="115"/>
        <end position="204"/>
    </location>
</feature>
<proteinExistence type="inferred from homology"/>
<feature type="transmembrane region" description="Helical" evidence="2">
    <location>
        <begin position="194"/>
        <end position="213"/>
    </location>
</feature>
<name>A0ABW1SNS1_9LACO</name>
<organism evidence="4 5">
    <name type="scientific">Levilactobacillus tongjiangensis</name>
    <dbReference type="NCBI Taxonomy" id="2486023"/>
    <lineage>
        <taxon>Bacteria</taxon>
        <taxon>Bacillati</taxon>
        <taxon>Bacillota</taxon>
        <taxon>Bacilli</taxon>
        <taxon>Lactobacillales</taxon>
        <taxon>Lactobacillaceae</taxon>
        <taxon>Levilactobacillus</taxon>
    </lineage>
</organism>
<keyword evidence="4" id="KW-0378">Hydrolase</keyword>
<dbReference type="GO" id="GO:0016787">
    <property type="term" value="F:hydrolase activity"/>
    <property type="evidence" value="ECO:0007669"/>
    <property type="project" value="UniProtKB-KW"/>
</dbReference>
<evidence type="ECO:0000256" key="2">
    <source>
        <dbReference type="SAM" id="Phobius"/>
    </source>
</evidence>
<dbReference type="Pfam" id="PF02517">
    <property type="entry name" value="Rce1-like"/>
    <property type="match status" value="1"/>
</dbReference>
<evidence type="ECO:0000256" key="1">
    <source>
        <dbReference type="ARBA" id="ARBA00009067"/>
    </source>
</evidence>
<keyword evidence="2" id="KW-0812">Transmembrane</keyword>
<dbReference type="EMBL" id="JBHSSK010000004">
    <property type="protein sequence ID" value="MFC6206010.1"/>
    <property type="molecule type" value="Genomic_DNA"/>
</dbReference>
<evidence type="ECO:0000313" key="4">
    <source>
        <dbReference type="EMBL" id="MFC6206010.1"/>
    </source>
</evidence>
<dbReference type="EC" id="3.4.-.-" evidence="4"/>
<comment type="caution">
    <text evidence="4">The sequence shown here is derived from an EMBL/GenBank/DDBJ whole genome shotgun (WGS) entry which is preliminary data.</text>
</comment>
<keyword evidence="5" id="KW-1185">Reference proteome</keyword>
<feature type="transmembrane region" description="Helical" evidence="2">
    <location>
        <begin position="141"/>
        <end position="162"/>
    </location>
</feature>
<accession>A0ABW1SNS1</accession>
<feature type="transmembrane region" description="Helical" evidence="2">
    <location>
        <begin position="74"/>
        <end position="92"/>
    </location>
</feature>
<dbReference type="InterPro" id="IPR003675">
    <property type="entry name" value="Rce1/LyrA-like_dom"/>
</dbReference>
<dbReference type="PANTHER" id="PTHR36435:SF1">
    <property type="entry name" value="CAAX AMINO TERMINAL PROTEASE FAMILY PROTEIN"/>
    <property type="match status" value="1"/>
</dbReference>